<protein>
    <submittedName>
        <fullName evidence="1">Uncharacterized protein</fullName>
    </submittedName>
</protein>
<comment type="caution">
    <text evidence="1">The sequence shown here is derived from an EMBL/GenBank/DDBJ whole genome shotgun (WGS) entry which is preliminary data.</text>
</comment>
<sequence length="135" mass="15499">MVIWNPPHRVPLSVQADGSSPIALNRYKRSVPKLLSSSSLSGRSHRDQIFTVKYLNIPVLHYFGTFQLLRRVRTSYQQIHPARIGGDRLKILNPLSKVFRTEGCAMDEPQVLGVELLPRRCRQYYDDSSNVDFCL</sequence>
<name>A0A4Y2VFU1_ARAVE</name>
<gene>
    <name evidence="1" type="ORF">AVEN_15186_1</name>
</gene>
<dbReference type="AlphaFoldDB" id="A0A4Y2VFU1"/>
<dbReference type="EMBL" id="BGPR01047164">
    <property type="protein sequence ID" value="GBO24169.1"/>
    <property type="molecule type" value="Genomic_DNA"/>
</dbReference>
<dbReference type="Proteomes" id="UP000499080">
    <property type="component" value="Unassembled WGS sequence"/>
</dbReference>
<organism evidence="1 2">
    <name type="scientific">Araneus ventricosus</name>
    <name type="common">Orbweaver spider</name>
    <name type="synonym">Epeira ventricosa</name>
    <dbReference type="NCBI Taxonomy" id="182803"/>
    <lineage>
        <taxon>Eukaryota</taxon>
        <taxon>Metazoa</taxon>
        <taxon>Ecdysozoa</taxon>
        <taxon>Arthropoda</taxon>
        <taxon>Chelicerata</taxon>
        <taxon>Arachnida</taxon>
        <taxon>Araneae</taxon>
        <taxon>Araneomorphae</taxon>
        <taxon>Entelegynae</taxon>
        <taxon>Araneoidea</taxon>
        <taxon>Araneidae</taxon>
        <taxon>Araneus</taxon>
    </lineage>
</organism>
<accession>A0A4Y2VFU1</accession>
<proteinExistence type="predicted"/>
<evidence type="ECO:0000313" key="2">
    <source>
        <dbReference type="Proteomes" id="UP000499080"/>
    </source>
</evidence>
<evidence type="ECO:0000313" key="1">
    <source>
        <dbReference type="EMBL" id="GBO24169.1"/>
    </source>
</evidence>
<reference evidence="1 2" key="1">
    <citation type="journal article" date="2019" name="Sci. Rep.">
        <title>Orb-weaving spider Araneus ventricosus genome elucidates the spidroin gene catalogue.</title>
        <authorList>
            <person name="Kono N."/>
            <person name="Nakamura H."/>
            <person name="Ohtoshi R."/>
            <person name="Moran D.A.P."/>
            <person name="Shinohara A."/>
            <person name="Yoshida Y."/>
            <person name="Fujiwara M."/>
            <person name="Mori M."/>
            <person name="Tomita M."/>
            <person name="Arakawa K."/>
        </authorList>
    </citation>
    <scope>NUCLEOTIDE SEQUENCE [LARGE SCALE GENOMIC DNA]</scope>
</reference>
<keyword evidence="2" id="KW-1185">Reference proteome</keyword>